<dbReference type="InterPro" id="IPR004561">
    <property type="entry name" value="IsoChor_synthase"/>
</dbReference>
<protein>
    <recommendedName>
        <fullName evidence="3">isochorismate synthase</fullName>
        <ecNumber evidence="3">5.4.4.2</ecNumber>
    </recommendedName>
    <alternativeName>
        <fullName evidence="5">Isochorismate mutase</fullName>
    </alternativeName>
</protein>
<dbReference type="InterPro" id="IPR019999">
    <property type="entry name" value="Anth_synth_I-like"/>
</dbReference>
<sequence>MHSFILRTPRRELSARGIRSRWSDASAANQALRRGQGPVVGALPFHADDPAVLFTPETLGTDAPDLPRAPLPGFLAAEKLPTEHDHAERVREAIRRIREGDFDKIVLSRQVRYLFDDAVDPEVLLRRFLENSPGGNGHLVDLSPAGPTHRGATLVGSTPELLISRRGRSIISHPLAGTVPRAADPEEDRARAAELLGSAKDAEEHAYVTGEINRILAPLCTDLHIPVGPSLTRSTHTWHLGTRITGTLADQDITALELASALHPTPAIGGHPTPTTQAVLREVEPDRGFYAGAVGWTEESGDGDWWVTIRSAVVQGRTVSAHAGGGIVAASDPDAEVRETDAKLGPVQQALGLPTVATAPIPEPSRR</sequence>
<keyword evidence="4 8" id="KW-0413">Isomerase</keyword>
<dbReference type="InterPro" id="IPR015890">
    <property type="entry name" value="Chorismate_C"/>
</dbReference>
<dbReference type="EMBL" id="JANWTC010000001">
    <property type="protein sequence ID" value="MCS5478471.1"/>
    <property type="molecule type" value="Genomic_DNA"/>
</dbReference>
<evidence type="ECO:0000256" key="5">
    <source>
        <dbReference type="ARBA" id="ARBA00041564"/>
    </source>
</evidence>
<evidence type="ECO:0000256" key="6">
    <source>
        <dbReference type="SAM" id="MobiDB-lite"/>
    </source>
</evidence>
<keyword evidence="9" id="KW-1185">Reference proteome</keyword>
<evidence type="ECO:0000256" key="4">
    <source>
        <dbReference type="ARBA" id="ARBA00023235"/>
    </source>
</evidence>
<evidence type="ECO:0000313" key="8">
    <source>
        <dbReference type="EMBL" id="MCS5478471.1"/>
    </source>
</evidence>
<dbReference type="Pfam" id="PF00425">
    <property type="entry name" value="Chorismate_bind"/>
    <property type="match status" value="1"/>
</dbReference>
<evidence type="ECO:0000256" key="3">
    <source>
        <dbReference type="ARBA" id="ARBA00012824"/>
    </source>
</evidence>
<dbReference type="PANTHER" id="PTHR42839:SF2">
    <property type="entry name" value="ISOCHORISMATE SYNTHASE ENTC"/>
    <property type="match status" value="1"/>
</dbReference>
<dbReference type="RefSeq" id="WP_259426478.1">
    <property type="nucleotide sequence ID" value="NZ_JANWTC010000001.1"/>
</dbReference>
<dbReference type="SUPFAM" id="SSF56322">
    <property type="entry name" value="ADC synthase"/>
    <property type="match status" value="1"/>
</dbReference>
<evidence type="ECO:0000313" key="9">
    <source>
        <dbReference type="Proteomes" id="UP001205965"/>
    </source>
</evidence>
<dbReference type="Proteomes" id="UP001205965">
    <property type="component" value="Unassembled WGS sequence"/>
</dbReference>
<organism evidence="8 9">
    <name type="scientific">Corynebacterium lemuris</name>
    <dbReference type="NCBI Taxonomy" id="1859292"/>
    <lineage>
        <taxon>Bacteria</taxon>
        <taxon>Bacillati</taxon>
        <taxon>Actinomycetota</taxon>
        <taxon>Actinomycetes</taxon>
        <taxon>Mycobacteriales</taxon>
        <taxon>Corynebacteriaceae</taxon>
        <taxon>Corynebacterium</taxon>
    </lineage>
</organism>
<dbReference type="PANTHER" id="PTHR42839">
    <property type="entry name" value="ISOCHORISMATE SYNTHASE ENTC"/>
    <property type="match status" value="1"/>
</dbReference>
<feature type="domain" description="Chorismate-utilising enzyme C-terminal" evidence="7">
    <location>
        <begin position="84"/>
        <end position="343"/>
    </location>
</feature>
<proteinExistence type="inferred from homology"/>
<dbReference type="InterPro" id="IPR005801">
    <property type="entry name" value="ADC_synthase"/>
</dbReference>
<evidence type="ECO:0000259" key="7">
    <source>
        <dbReference type="Pfam" id="PF00425"/>
    </source>
</evidence>
<dbReference type="PRINTS" id="PR00095">
    <property type="entry name" value="ANTSNTHASEI"/>
</dbReference>
<evidence type="ECO:0000256" key="1">
    <source>
        <dbReference type="ARBA" id="ARBA00000799"/>
    </source>
</evidence>
<comment type="similarity">
    <text evidence="2">Belongs to the isochorismate synthase family.</text>
</comment>
<accession>A0ABT2FTB7</accession>
<evidence type="ECO:0000256" key="2">
    <source>
        <dbReference type="ARBA" id="ARBA00005297"/>
    </source>
</evidence>
<name>A0ABT2FTB7_9CORY</name>
<feature type="region of interest" description="Disordered" evidence="6">
    <location>
        <begin position="338"/>
        <end position="367"/>
    </location>
</feature>
<reference evidence="8 9" key="1">
    <citation type="submission" date="2022-08" db="EMBL/GenBank/DDBJ databases">
        <title>YIM 101645 draft genome.</title>
        <authorList>
            <person name="Chen X."/>
        </authorList>
    </citation>
    <scope>NUCLEOTIDE SEQUENCE [LARGE SCALE GENOMIC DNA]</scope>
    <source>
        <strain evidence="8 9">YIM 101645</strain>
    </source>
</reference>
<gene>
    <name evidence="8" type="ORF">NYP18_02265</name>
</gene>
<comment type="catalytic activity">
    <reaction evidence="1">
        <text>chorismate = isochorismate</text>
        <dbReference type="Rhea" id="RHEA:18985"/>
        <dbReference type="ChEBI" id="CHEBI:29748"/>
        <dbReference type="ChEBI" id="CHEBI:29780"/>
        <dbReference type="EC" id="5.4.4.2"/>
    </reaction>
</comment>
<dbReference type="Gene3D" id="3.60.120.10">
    <property type="entry name" value="Anthranilate synthase"/>
    <property type="match status" value="1"/>
</dbReference>
<dbReference type="EC" id="5.4.4.2" evidence="3"/>
<dbReference type="NCBIfam" id="TIGR00543">
    <property type="entry name" value="isochor_syn"/>
    <property type="match status" value="1"/>
</dbReference>
<dbReference type="GO" id="GO:0008909">
    <property type="term" value="F:isochorismate synthase activity"/>
    <property type="evidence" value="ECO:0007669"/>
    <property type="project" value="UniProtKB-EC"/>
</dbReference>
<comment type="caution">
    <text evidence="8">The sequence shown here is derived from an EMBL/GenBank/DDBJ whole genome shotgun (WGS) entry which is preliminary data.</text>
</comment>